<accession>W7DL20</accession>
<dbReference type="InterPro" id="IPR035926">
    <property type="entry name" value="NusB-like_sf"/>
</dbReference>
<proteinExistence type="predicted"/>
<dbReference type="Pfam" id="PF01029">
    <property type="entry name" value="NusB"/>
    <property type="match status" value="1"/>
</dbReference>
<reference evidence="3 4" key="1">
    <citation type="journal article" date="2014" name="Int. J. Syst. Evol. Microbiol.">
        <title>Listeria floridensis sp. nov., Listeria aquatica sp. nov., Listeria cornellensis sp. nov., Listeria riparia sp. nov. and Listeria grandensis sp. nov., from agricultural and natural environments.</title>
        <authorList>
            <person name="den Bakker H.C."/>
            <person name="Warchocki S."/>
            <person name="Wright E.M."/>
            <person name="Allred A.F."/>
            <person name="Ahlstrom C."/>
            <person name="Manuel C.S."/>
            <person name="Stasiewicz M.J."/>
            <person name="Burrell A."/>
            <person name="Roof S."/>
            <person name="Strawn L."/>
            <person name="Fortes E.D."/>
            <person name="Nightingale K.K."/>
            <person name="Kephart D."/>
            <person name="Wiedmann M."/>
        </authorList>
    </citation>
    <scope>NUCLEOTIDE SEQUENCE [LARGE SCALE GENOMIC DNA]</scope>
    <source>
        <strain evidence="3 4">FSL S10-1204</strain>
    </source>
</reference>
<feature type="domain" description="NusB/RsmB/TIM44" evidence="2">
    <location>
        <begin position="7"/>
        <end position="74"/>
    </location>
</feature>
<protein>
    <submittedName>
        <fullName evidence="3">16S rRNA methyltransferase B</fullName>
    </submittedName>
</protein>
<organism evidence="3 4">
    <name type="scientific">Listeria riparia FSL S10-1204</name>
    <dbReference type="NCBI Taxonomy" id="1265816"/>
    <lineage>
        <taxon>Bacteria</taxon>
        <taxon>Bacillati</taxon>
        <taxon>Bacillota</taxon>
        <taxon>Bacilli</taxon>
        <taxon>Bacillales</taxon>
        <taxon>Listeriaceae</taxon>
        <taxon>Listeria</taxon>
    </lineage>
</organism>
<dbReference type="GO" id="GO:0032259">
    <property type="term" value="P:methylation"/>
    <property type="evidence" value="ECO:0007669"/>
    <property type="project" value="UniProtKB-KW"/>
</dbReference>
<dbReference type="GO" id="GO:0003723">
    <property type="term" value="F:RNA binding"/>
    <property type="evidence" value="ECO:0007669"/>
    <property type="project" value="UniProtKB-KW"/>
</dbReference>
<dbReference type="Proteomes" id="UP000019248">
    <property type="component" value="Unassembled WGS sequence"/>
</dbReference>
<evidence type="ECO:0000256" key="1">
    <source>
        <dbReference type="ARBA" id="ARBA00022884"/>
    </source>
</evidence>
<keyword evidence="3" id="KW-0808">Transferase</keyword>
<comment type="caution">
    <text evidence="3">The sequence shown here is derived from an EMBL/GenBank/DDBJ whole genome shotgun (WGS) entry which is preliminary data.</text>
</comment>
<keyword evidence="3" id="KW-0489">Methyltransferase</keyword>
<evidence type="ECO:0000313" key="3">
    <source>
        <dbReference type="EMBL" id="EUJ46138.1"/>
    </source>
</evidence>
<dbReference type="Gene3D" id="1.10.940.10">
    <property type="entry name" value="NusB-like"/>
    <property type="match status" value="1"/>
</dbReference>
<sequence>MKKPETVREMALDLIEKIENNQSFSHLLINDALKKSDLNPMDRALLTELVYGTTQRRITLDFYLAPFLKKNTRKLGA</sequence>
<dbReference type="SUPFAM" id="SSF48013">
    <property type="entry name" value="NusB-like"/>
    <property type="match status" value="1"/>
</dbReference>
<keyword evidence="4" id="KW-1185">Reference proteome</keyword>
<dbReference type="AlphaFoldDB" id="W7DL20"/>
<dbReference type="GO" id="GO:0006355">
    <property type="term" value="P:regulation of DNA-templated transcription"/>
    <property type="evidence" value="ECO:0007669"/>
    <property type="project" value="InterPro"/>
</dbReference>
<dbReference type="InterPro" id="IPR006027">
    <property type="entry name" value="NusB_RsmB_TIM44"/>
</dbReference>
<dbReference type="PATRIC" id="fig|1265816.5.peg.775"/>
<gene>
    <name evidence="3" type="ORF">PRIP_03938</name>
</gene>
<dbReference type="GO" id="GO:0008168">
    <property type="term" value="F:methyltransferase activity"/>
    <property type="evidence" value="ECO:0007669"/>
    <property type="project" value="UniProtKB-KW"/>
</dbReference>
<dbReference type="EMBL" id="AODL01000005">
    <property type="protein sequence ID" value="EUJ46138.1"/>
    <property type="molecule type" value="Genomic_DNA"/>
</dbReference>
<evidence type="ECO:0000313" key="4">
    <source>
        <dbReference type="Proteomes" id="UP000019248"/>
    </source>
</evidence>
<evidence type="ECO:0000259" key="2">
    <source>
        <dbReference type="Pfam" id="PF01029"/>
    </source>
</evidence>
<keyword evidence="1" id="KW-0694">RNA-binding</keyword>
<name>W7DL20_9LIST</name>